<dbReference type="PANTHER" id="PTHR10283">
    <property type="entry name" value="SOLUTE CARRIER FAMILY 13 MEMBER"/>
    <property type="match status" value="1"/>
</dbReference>
<feature type="transmembrane region" description="Helical" evidence="7">
    <location>
        <begin position="56"/>
        <end position="83"/>
    </location>
</feature>
<dbReference type="Proteomes" id="UP001154114">
    <property type="component" value="Chromosome 10"/>
</dbReference>
<dbReference type="EMBL" id="LR824013">
    <property type="protein sequence ID" value="CAH0579075.1"/>
    <property type="molecule type" value="Genomic_DNA"/>
</dbReference>
<evidence type="ECO:0000256" key="6">
    <source>
        <dbReference type="ARBA" id="ARBA00023136"/>
    </source>
</evidence>
<dbReference type="AlphaFoldDB" id="A0A9P0FR72"/>
<evidence type="ECO:0000256" key="4">
    <source>
        <dbReference type="ARBA" id="ARBA00022692"/>
    </source>
</evidence>
<dbReference type="Pfam" id="PF00939">
    <property type="entry name" value="Na_sulph_symp"/>
    <property type="match status" value="1"/>
</dbReference>
<sequence>MLRRQEEEPYLTSSEKIKFFMVAHWKGVVAFFAPIVLLCILTPFPPQKYQWTAYTLLIMAVYWVTECIPLAVTSFIPVILFPITDVTDTKETCRTYMNDSIMMFNGSLILAYSVEQSGLHKRLAYFSIRLIGYSHLKLLLAMCCVTTFASMWITNTAATTMMVPINFALLKVFEDQKVIVVYEQTPEGDKVASDTTVCYFCAATFSATVGGIGTLVGTGTNLVFKGLFMSGYPDAPEYLSFPKFSACTVPIMIITEAFVYLYMVVLYFGFLRPGSDAAKKAVMPEAAKEAAKAAIAKDVKKRGSISFWEACVCLLFGGAMVSFFCRSPQLFFGWGDAIHAFFDISDKKFVRDSALAMFVGFLMFLLPRSLDVAKNCTAKDERDLPKASQKSLLDWRILNSQMPFAFSFLLGGGFALSGAAKSSGLNAKLGESMQSLAGLPNALVLLIVVIVVVLVTNFASNVAVCNVFTPIAMQLAKEINQNPLWYCIASGLAASFCFLIPVGTPGNLIVQSAASVPTSKMIVAGFGPTVGSILISWLMVYYWGPVIWPDLKILPEWITH</sequence>
<keyword evidence="6 7" id="KW-0472">Membrane</keyword>
<dbReference type="PROSITE" id="PS01271">
    <property type="entry name" value="NA_SULFATE"/>
    <property type="match status" value="1"/>
</dbReference>
<dbReference type="OrthoDB" id="6493944at2759"/>
<feature type="transmembrane region" description="Helical" evidence="7">
    <location>
        <begin position="249"/>
        <end position="270"/>
    </location>
</feature>
<reference evidence="8" key="1">
    <citation type="submission" date="2021-12" db="EMBL/GenBank/DDBJ databases">
        <authorList>
            <person name="King R."/>
        </authorList>
    </citation>
    <scope>NUCLEOTIDE SEQUENCE</scope>
</reference>
<keyword evidence="4 7" id="KW-0812">Transmembrane</keyword>
<feature type="transmembrane region" description="Helical" evidence="7">
    <location>
        <begin position="135"/>
        <end position="153"/>
    </location>
</feature>
<keyword evidence="5 7" id="KW-1133">Transmembrane helix</keyword>
<feature type="transmembrane region" description="Helical" evidence="7">
    <location>
        <begin position="20"/>
        <end position="44"/>
    </location>
</feature>
<feature type="transmembrane region" description="Helical" evidence="7">
    <location>
        <begin position="404"/>
        <end position="422"/>
    </location>
</feature>
<evidence type="ECO:0000256" key="7">
    <source>
        <dbReference type="SAM" id="Phobius"/>
    </source>
</evidence>
<feature type="transmembrane region" description="Helical" evidence="7">
    <location>
        <begin position="349"/>
        <end position="366"/>
    </location>
</feature>
<name>A0A9P0FR72_CHRIL</name>
<feature type="transmembrane region" description="Helical" evidence="7">
    <location>
        <begin position="484"/>
        <end position="502"/>
    </location>
</feature>
<proteinExistence type="inferred from homology"/>
<feature type="transmembrane region" description="Helical" evidence="7">
    <location>
        <begin position="522"/>
        <end position="543"/>
    </location>
</feature>
<evidence type="ECO:0000256" key="1">
    <source>
        <dbReference type="ARBA" id="ARBA00004141"/>
    </source>
</evidence>
<evidence type="ECO:0000256" key="5">
    <source>
        <dbReference type="ARBA" id="ARBA00022989"/>
    </source>
</evidence>
<keyword evidence="9" id="KW-1185">Reference proteome</keyword>
<keyword evidence="3" id="KW-0813">Transport</keyword>
<evidence type="ECO:0000313" key="8">
    <source>
        <dbReference type="EMBL" id="CAH0579075.1"/>
    </source>
</evidence>
<dbReference type="GO" id="GO:0015137">
    <property type="term" value="F:citrate transmembrane transporter activity"/>
    <property type="evidence" value="ECO:0007669"/>
    <property type="project" value="TreeGrafter"/>
</dbReference>
<feature type="transmembrane region" description="Helical" evidence="7">
    <location>
        <begin position="442"/>
        <end position="472"/>
    </location>
</feature>
<dbReference type="InterPro" id="IPR031312">
    <property type="entry name" value="Na/sul_symport_CS"/>
</dbReference>
<organism evidence="8 9">
    <name type="scientific">Chrysodeixis includens</name>
    <name type="common">Soybean looper</name>
    <name type="synonym">Pseudoplusia includens</name>
    <dbReference type="NCBI Taxonomy" id="689277"/>
    <lineage>
        <taxon>Eukaryota</taxon>
        <taxon>Metazoa</taxon>
        <taxon>Ecdysozoa</taxon>
        <taxon>Arthropoda</taxon>
        <taxon>Hexapoda</taxon>
        <taxon>Insecta</taxon>
        <taxon>Pterygota</taxon>
        <taxon>Neoptera</taxon>
        <taxon>Endopterygota</taxon>
        <taxon>Lepidoptera</taxon>
        <taxon>Glossata</taxon>
        <taxon>Ditrysia</taxon>
        <taxon>Noctuoidea</taxon>
        <taxon>Noctuidae</taxon>
        <taxon>Plusiinae</taxon>
        <taxon>Chrysodeixis</taxon>
    </lineage>
</organism>
<feature type="transmembrane region" description="Helical" evidence="7">
    <location>
        <begin position="307"/>
        <end position="329"/>
    </location>
</feature>
<comment type="subcellular location">
    <subcellularLocation>
        <location evidence="1">Membrane</location>
        <topology evidence="1">Multi-pass membrane protein</topology>
    </subcellularLocation>
</comment>
<dbReference type="GO" id="GO:0005886">
    <property type="term" value="C:plasma membrane"/>
    <property type="evidence" value="ECO:0007669"/>
    <property type="project" value="TreeGrafter"/>
</dbReference>
<dbReference type="GO" id="GO:0015141">
    <property type="term" value="F:succinate transmembrane transporter activity"/>
    <property type="evidence" value="ECO:0007669"/>
    <property type="project" value="TreeGrafter"/>
</dbReference>
<evidence type="ECO:0000256" key="2">
    <source>
        <dbReference type="ARBA" id="ARBA00006772"/>
    </source>
</evidence>
<evidence type="ECO:0000313" key="9">
    <source>
        <dbReference type="Proteomes" id="UP001154114"/>
    </source>
</evidence>
<dbReference type="InterPro" id="IPR001898">
    <property type="entry name" value="SLC13A/DASS"/>
</dbReference>
<gene>
    <name evidence="8" type="ORF">CINC_LOCUS894</name>
</gene>
<evidence type="ECO:0000256" key="3">
    <source>
        <dbReference type="ARBA" id="ARBA00022448"/>
    </source>
</evidence>
<feature type="transmembrane region" description="Helical" evidence="7">
    <location>
        <begin position="95"/>
        <end position="114"/>
    </location>
</feature>
<dbReference type="PANTHER" id="PTHR10283:SF82">
    <property type="entry name" value="SOLUTE CARRIER FAMILY 13 MEMBER 2"/>
    <property type="match status" value="1"/>
</dbReference>
<comment type="similarity">
    <text evidence="2">Belongs to the SLC13A/DASS transporter (TC 2.A.47) family. NADC subfamily.</text>
</comment>
<accession>A0A9P0FR72</accession>
<protein>
    <submittedName>
        <fullName evidence="8">Uncharacterized protein</fullName>
    </submittedName>
</protein>